<reference evidence="2 3" key="1">
    <citation type="journal article" date="2019" name="Commun. Biol.">
        <title>The bagworm genome reveals a unique fibroin gene that provides high tensile strength.</title>
        <authorList>
            <person name="Kono N."/>
            <person name="Nakamura H."/>
            <person name="Ohtoshi R."/>
            <person name="Tomita M."/>
            <person name="Numata K."/>
            <person name="Arakawa K."/>
        </authorList>
    </citation>
    <scope>NUCLEOTIDE SEQUENCE [LARGE SCALE GENOMIC DNA]</scope>
</reference>
<dbReference type="EMBL" id="BGZK01000007">
    <property type="protein sequence ID" value="GBP01013.1"/>
    <property type="molecule type" value="Genomic_DNA"/>
</dbReference>
<dbReference type="AlphaFoldDB" id="A0A4C1SFS1"/>
<sequence length="137" mass="14670">MPSRLRSTPTGANAGRPTRVSATEHARRAPDRPARYGTAAATDMLTKLISTAAHRARRTLNAANAARLPRCRRQDTWSDIVAAAVGWMDSLISGRRRARLDLGGADHQCVLPGPAVNCPLTSDGRRLSLLSITAPHA</sequence>
<accession>A0A4C1SFS1</accession>
<evidence type="ECO:0000256" key="1">
    <source>
        <dbReference type="SAM" id="MobiDB-lite"/>
    </source>
</evidence>
<organism evidence="2 3">
    <name type="scientific">Eumeta variegata</name>
    <name type="common">Bagworm moth</name>
    <name type="synonym">Eumeta japonica</name>
    <dbReference type="NCBI Taxonomy" id="151549"/>
    <lineage>
        <taxon>Eukaryota</taxon>
        <taxon>Metazoa</taxon>
        <taxon>Ecdysozoa</taxon>
        <taxon>Arthropoda</taxon>
        <taxon>Hexapoda</taxon>
        <taxon>Insecta</taxon>
        <taxon>Pterygota</taxon>
        <taxon>Neoptera</taxon>
        <taxon>Endopterygota</taxon>
        <taxon>Lepidoptera</taxon>
        <taxon>Glossata</taxon>
        <taxon>Ditrysia</taxon>
        <taxon>Tineoidea</taxon>
        <taxon>Psychidae</taxon>
        <taxon>Oiketicinae</taxon>
        <taxon>Eumeta</taxon>
    </lineage>
</organism>
<proteinExistence type="predicted"/>
<feature type="region of interest" description="Disordered" evidence="1">
    <location>
        <begin position="1"/>
        <end position="35"/>
    </location>
</feature>
<gene>
    <name evidence="2" type="ORF">EVAR_2293_1</name>
</gene>
<keyword evidence="3" id="KW-1185">Reference proteome</keyword>
<dbReference type="Proteomes" id="UP000299102">
    <property type="component" value="Unassembled WGS sequence"/>
</dbReference>
<evidence type="ECO:0000313" key="2">
    <source>
        <dbReference type="EMBL" id="GBP01013.1"/>
    </source>
</evidence>
<protein>
    <submittedName>
        <fullName evidence="2">Uncharacterized protein</fullName>
    </submittedName>
</protein>
<evidence type="ECO:0000313" key="3">
    <source>
        <dbReference type="Proteomes" id="UP000299102"/>
    </source>
</evidence>
<feature type="compositionally biased region" description="Basic and acidic residues" evidence="1">
    <location>
        <begin position="22"/>
        <end position="34"/>
    </location>
</feature>
<name>A0A4C1SFS1_EUMVA</name>
<comment type="caution">
    <text evidence="2">The sequence shown here is derived from an EMBL/GenBank/DDBJ whole genome shotgun (WGS) entry which is preliminary data.</text>
</comment>
<feature type="compositionally biased region" description="Polar residues" evidence="1">
    <location>
        <begin position="1"/>
        <end position="11"/>
    </location>
</feature>